<sequence>MFHLLNKTYLDLSASLENTVNCILISEDLAKYPFTPDPTIDNGRTLYHVASSYDDLINDHFYGDENALFSFLVAVPYTDRFTLYADPAAFEKILVKWLKTILSNATNDELYIVYRLTMLKLKMIHSQIAHSPQDRKDAYDSLVILDRAAWDTAYATIAPYAFTDFSFKQNISLEWLLADWLYDGENSPYAAEFKSRVEKITWKSIGWEVNELKRNLLNAMFDLDTLWPTDFTTELDFATADFADVVAAKPELSFLQDMSCSAHDLTSLQGYGSALLDLWYDYMDGTGTDDAHLRAFWPYITAGGTLDVKGLVEYDRDLKFGTQLFARTEYRHKMNPMLISYFYHLSRTNDTGTLARFAL</sequence>
<dbReference type="EMBL" id="LAZR01002518">
    <property type="protein sequence ID" value="KKN29005.1"/>
    <property type="molecule type" value="Genomic_DNA"/>
</dbReference>
<dbReference type="AlphaFoldDB" id="A0A0F9PAZ4"/>
<organism evidence="1">
    <name type="scientific">marine sediment metagenome</name>
    <dbReference type="NCBI Taxonomy" id="412755"/>
    <lineage>
        <taxon>unclassified sequences</taxon>
        <taxon>metagenomes</taxon>
        <taxon>ecological metagenomes</taxon>
    </lineage>
</organism>
<proteinExistence type="predicted"/>
<comment type="caution">
    <text evidence="1">The sequence shown here is derived from an EMBL/GenBank/DDBJ whole genome shotgun (WGS) entry which is preliminary data.</text>
</comment>
<protein>
    <submittedName>
        <fullName evidence="1">Uncharacterized protein</fullName>
    </submittedName>
</protein>
<evidence type="ECO:0000313" key="1">
    <source>
        <dbReference type="EMBL" id="KKN29005.1"/>
    </source>
</evidence>
<name>A0A0F9PAZ4_9ZZZZ</name>
<accession>A0A0F9PAZ4</accession>
<gene>
    <name evidence="1" type="ORF">LCGC14_0848400</name>
</gene>
<reference evidence="1" key="1">
    <citation type="journal article" date="2015" name="Nature">
        <title>Complex archaea that bridge the gap between prokaryotes and eukaryotes.</title>
        <authorList>
            <person name="Spang A."/>
            <person name="Saw J.H."/>
            <person name="Jorgensen S.L."/>
            <person name="Zaremba-Niedzwiedzka K."/>
            <person name="Martijn J."/>
            <person name="Lind A.E."/>
            <person name="van Eijk R."/>
            <person name="Schleper C."/>
            <person name="Guy L."/>
            <person name="Ettema T.J."/>
        </authorList>
    </citation>
    <scope>NUCLEOTIDE SEQUENCE</scope>
</reference>